<dbReference type="PANTHER" id="PTHR28498">
    <property type="entry name" value="ZINC FINGER SWIM DOMAIN-CONTAINING PROTEIN 7"/>
    <property type="match status" value="1"/>
</dbReference>
<dbReference type="Proteomes" id="UP000179807">
    <property type="component" value="Unassembled WGS sequence"/>
</dbReference>
<dbReference type="RefSeq" id="XP_068354097.1">
    <property type="nucleotide sequence ID" value="XM_068508356.1"/>
</dbReference>
<evidence type="ECO:0000313" key="3">
    <source>
        <dbReference type="EMBL" id="OHT00961.1"/>
    </source>
</evidence>
<evidence type="ECO:0000256" key="1">
    <source>
        <dbReference type="PROSITE-ProRule" id="PRU00325"/>
    </source>
</evidence>
<dbReference type="Pfam" id="PF04434">
    <property type="entry name" value="SWIM"/>
    <property type="match status" value="1"/>
</dbReference>
<dbReference type="GeneID" id="94843060"/>
<dbReference type="InterPro" id="IPR007527">
    <property type="entry name" value="Znf_SWIM"/>
</dbReference>
<reference evidence="3" key="1">
    <citation type="submission" date="2016-10" db="EMBL/GenBank/DDBJ databases">
        <authorList>
            <person name="Benchimol M."/>
            <person name="Almeida L.G."/>
            <person name="Vasconcelos A.T."/>
            <person name="Perreira-Neves A."/>
            <person name="Rosa I.A."/>
            <person name="Tasca T."/>
            <person name="Bogo M.R."/>
            <person name="de Souza W."/>
        </authorList>
    </citation>
    <scope>NUCLEOTIDE SEQUENCE [LARGE SCALE GENOMIC DNA]</scope>
    <source>
        <strain evidence="3">K</strain>
    </source>
</reference>
<dbReference type="VEuPathDB" id="TrichDB:TRFO_32168"/>
<keyword evidence="4" id="KW-1185">Reference proteome</keyword>
<gene>
    <name evidence="3" type="ORF">TRFO_32168</name>
</gene>
<evidence type="ECO:0000259" key="2">
    <source>
        <dbReference type="PROSITE" id="PS50966"/>
    </source>
</evidence>
<dbReference type="AlphaFoldDB" id="A0A1J4JPA6"/>
<feature type="domain" description="SWIM-type" evidence="2">
    <location>
        <begin position="72"/>
        <end position="112"/>
    </location>
</feature>
<name>A0A1J4JPA6_9EUKA</name>
<keyword evidence="1" id="KW-0479">Metal-binding</keyword>
<evidence type="ECO:0000313" key="4">
    <source>
        <dbReference type="Proteomes" id="UP000179807"/>
    </source>
</evidence>
<dbReference type="PROSITE" id="PS50966">
    <property type="entry name" value="ZF_SWIM"/>
    <property type="match status" value="1"/>
</dbReference>
<dbReference type="GO" id="GO:0000724">
    <property type="term" value="P:double-strand break repair via homologous recombination"/>
    <property type="evidence" value="ECO:0007669"/>
    <property type="project" value="TreeGrafter"/>
</dbReference>
<proteinExistence type="predicted"/>
<dbReference type="EMBL" id="MLAK01000929">
    <property type="protein sequence ID" value="OHT00961.1"/>
    <property type="molecule type" value="Genomic_DNA"/>
</dbReference>
<comment type="caution">
    <text evidence="3">The sequence shown here is derived from an EMBL/GenBank/DDBJ whole genome shotgun (WGS) entry which is preliminary data.</text>
</comment>
<accession>A0A1J4JPA6</accession>
<protein>
    <submittedName>
        <fullName evidence="3">SWIM zinc finger family protein</fullName>
    </submittedName>
</protein>
<sequence length="158" mass="18357">MDFGEIAFKEILRQIEIYGITHQTQQFLNVLLPKSLVDRSFSVMFQESKIKCCIAKLSDRCVWIFNSKDNLYYVFIDDDSTYCSCPSYQTNILKENKYPYCKHIIAAFICNALKNRGDISQFRIEDIDDSKYSTYLANTVIASLFGKKKITTNEILHS</sequence>
<keyword evidence="1" id="KW-0863">Zinc-finger</keyword>
<dbReference type="GO" id="GO:0097196">
    <property type="term" value="C:Shu complex"/>
    <property type="evidence" value="ECO:0007669"/>
    <property type="project" value="TreeGrafter"/>
</dbReference>
<dbReference type="PANTHER" id="PTHR28498:SF1">
    <property type="entry name" value="ZINC FINGER SWIM DOMAIN-CONTAINING PROTEIN 7"/>
    <property type="match status" value="1"/>
</dbReference>
<keyword evidence="1" id="KW-0862">Zinc</keyword>
<dbReference type="OrthoDB" id="337581at2759"/>
<organism evidence="3 4">
    <name type="scientific">Tritrichomonas foetus</name>
    <dbReference type="NCBI Taxonomy" id="1144522"/>
    <lineage>
        <taxon>Eukaryota</taxon>
        <taxon>Metamonada</taxon>
        <taxon>Parabasalia</taxon>
        <taxon>Tritrichomonadida</taxon>
        <taxon>Tritrichomonadidae</taxon>
        <taxon>Tritrichomonas</taxon>
    </lineage>
</organism>
<dbReference type="GO" id="GO:0008270">
    <property type="term" value="F:zinc ion binding"/>
    <property type="evidence" value="ECO:0007669"/>
    <property type="project" value="UniProtKB-KW"/>
</dbReference>